<dbReference type="PROSITE" id="PS50949">
    <property type="entry name" value="HTH_GNTR"/>
    <property type="match status" value="1"/>
</dbReference>
<keyword evidence="3" id="KW-0804">Transcription</keyword>
<accession>A0A919RKK0</accession>
<keyword evidence="1" id="KW-0805">Transcription regulation</keyword>
<dbReference type="AlphaFoldDB" id="A0A919RKK0"/>
<dbReference type="PANTHER" id="PTHR44846">
    <property type="entry name" value="MANNOSYL-D-GLYCERATE TRANSPORT/METABOLISM SYSTEM REPRESSOR MNGR-RELATED"/>
    <property type="match status" value="1"/>
</dbReference>
<evidence type="ECO:0000313" key="6">
    <source>
        <dbReference type="EMBL" id="GII95488.1"/>
    </source>
</evidence>
<dbReference type="SMART" id="SM00345">
    <property type="entry name" value="HTH_GNTR"/>
    <property type="match status" value="1"/>
</dbReference>
<dbReference type="Proteomes" id="UP000606172">
    <property type="component" value="Unassembled WGS sequence"/>
</dbReference>
<reference evidence="6" key="1">
    <citation type="submission" date="2021-01" db="EMBL/GenBank/DDBJ databases">
        <title>Whole genome shotgun sequence of Sinosporangium siamense NBRC 109515.</title>
        <authorList>
            <person name="Komaki H."/>
            <person name="Tamura T."/>
        </authorList>
    </citation>
    <scope>NUCLEOTIDE SEQUENCE</scope>
    <source>
        <strain evidence="6">NBRC 109515</strain>
    </source>
</reference>
<name>A0A919RKK0_9ACTN</name>
<dbReference type="SUPFAM" id="SSF46785">
    <property type="entry name" value="Winged helix' DNA-binding domain"/>
    <property type="match status" value="1"/>
</dbReference>
<feature type="domain" description="HTH gntR-type" evidence="5">
    <location>
        <begin position="8"/>
        <end position="77"/>
    </location>
</feature>
<dbReference type="InterPro" id="IPR036390">
    <property type="entry name" value="WH_DNA-bd_sf"/>
</dbReference>
<dbReference type="Gene3D" id="1.10.10.10">
    <property type="entry name" value="Winged helix-like DNA-binding domain superfamily/Winged helix DNA-binding domain"/>
    <property type="match status" value="1"/>
</dbReference>
<dbReference type="Pfam" id="PF00392">
    <property type="entry name" value="GntR"/>
    <property type="match status" value="1"/>
</dbReference>
<dbReference type="CDD" id="cd07377">
    <property type="entry name" value="WHTH_GntR"/>
    <property type="match status" value="1"/>
</dbReference>
<keyword evidence="7" id="KW-1185">Reference proteome</keyword>
<dbReference type="GO" id="GO:0045892">
    <property type="term" value="P:negative regulation of DNA-templated transcription"/>
    <property type="evidence" value="ECO:0007669"/>
    <property type="project" value="TreeGrafter"/>
</dbReference>
<sequence>MLNRESHIPLYLQVADHIRADIAAGVLGPGRVIPSERELSRQYSVSLATVRRALAELRGTDLVHLPHRCYAVPSSGRPRHPARSRKPAAPHAPHAPRAPRVKITIECDGNSGTLQAVLRMLGEQGR</sequence>
<comment type="caution">
    <text evidence="6">The sequence shown here is derived from an EMBL/GenBank/DDBJ whole genome shotgun (WGS) entry which is preliminary data.</text>
</comment>
<dbReference type="PANTHER" id="PTHR44846:SF1">
    <property type="entry name" value="MANNOSYL-D-GLYCERATE TRANSPORT_METABOLISM SYSTEM REPRESSOR MNGR-RELATED"/>
    <property type="match status" value="1"/>
</dbReference>
<protein>
    <recommendedName>
        <fullName evidence="5">HTH gntR-type domain-containing protein</fullName>
    </recommendedName>
</protein>
<dbReference type="InterPro" id="IPR000524">
    <property type="entry name" value="Tscrpt_reg_HTH_GntR"/>
</dbReference>
<dbReference type="EMBL" id="BOOW01000036">
    <property type="protein sequence ID" value="GII95488.1"/>
    <property type="molecule type" value="Genomic_DNA"/>
</dbReference>
<evidence type="ECO:0000313" key="7">
    <source>
        <dbReference type="Proteomes" id="UP000606172"/>
    </source>
</evidence>
<evidence type="ECO:0000259" key="5">
    <source>
        <dbReference type="PROSITE" id="PS50949"/>
    </source>
</evidence>
<keyword evidence="2" id="KW-0238">DNA-binding</keyword>
<evidence type="ECO:0000256" key="3">
    <source>
        <dbReference type="ARBA" id="ARBA00023163"/>
    </source>
</evidence>
<feature type="compositionally biased region" description="Basic residues" evidence="4">
    <location>
        <begin position="77"/>
        <end position="88"/>
    </location>
</feature>
<dbReference type="InterPro" id="IPR050679">
    <property type="entry name" value="Bact_HTH_transcr_reg"/>
</dbReference>
<evidence type="ECO:0000256" key="2">
    <source>
        <dbReference type="ARBA" id="ARBA00023125"/>
    </source>
</evidence>
<dbReference type="InterPro" id="IPR036388">
    <property type="entry name" value="WH-like_DNA-bd_sf"/>
</dbReference>
<evidence type="ECO:0000256" key="1">
    <source>
        <dbReference type="ARBA" id="ARBA00023015"/>
    </source>
</evidence>
<organism evidence="6 7">
    <name type="scientific">Sinosporangium siamense</name>
    <dbReference type="NCBI Taxonomy" id="1367973"/>
    <lineage>
        <taxon>Bacteria</taxon>
        <taxon>Bacillati</taxon>
        <taxon>Actinomycetota</taxon>
        <taxon>Actinomycetes</taxon>
        <taxon>Streptosporangiales</taxon>
        <taxon>Streptosporangiaceae</taxon>
        <taxon>Sinosporangium</taxon>
    </lineage>
</organism>
<gene>
    <name evidence="6" type="ORF">Ssi02_57190</name>
</gene>
<dbReference type="RefSeq" id="WP_204030544.1">
    <property type="nucleotide sequence ID" value="NZ_BOOW01000036.1"/>
</dbReference>
<dbReference type="GO" id="GO:0003700">
    <property type="term" value="F:DNA-binding transcription factor activity"/>
    <property type="evidence" value="ECO:0007669"/>
    <property type="project" value="InterPro"/>
</dbReference>
<feature type="region of interest" description="Disordered" evidence="4">
    <location>
        <begin position="71"/>
        <end position="100"/>
    </location>
</feature>
<evidence type="ECO:0000256" key="4">
    <source>
        <dbReference type="SAM" id="MobiDB-lite"/>
    </source>
</evidence>
<dbReference type="PRINTS" id="PR00035">
    <property type="entry name" value="HTHGNTR"/>
</dbReference>
<proteinExistence type="predicted"/>
<dbReference type="GO" id="GO:0003677">
    <property type="term" value="F:DNA binding"/>
    <property type="evidence" value="ECO:0007669"/>
    <property type="project" value="UniProtKB-KW"/>
</dbReference>